<accession>A0A0W0W427</accession>
<dbReference type="PATRIC" id="fig|466.6.peg.1358"/>
<dbReference type="Gene3D" id="3.40.50.300">
    <property type="entry name" value="P-loop containing nucleotide triphosphate hydrolases"/>
    <property type="match status" value="1"/>
</dbReference>
<dbReference type="SUPFAM" id="SSF52540">
    <property type="entry name" value="P-loop containing nucleoside triphosphate hydrolases"/>
    <property type="match status" value="1"/>
</dbReference>
<evidence type="ECO:0000313" key="2">
    <source>
        <dbReference type="Proteomes" id="UP000054908"/>
    </source>
</evidence>
<keyword evidence="1" id="KW-0808">Transferase</keyword>
<organism evidence="1 2">
    <name type="scientific">Legionella maceachernii</name>
    <dbReference type="NCBI Taxonomy" id="466"/>
    <lineage>
        <taxon>Bacteria</taxon>
        <taxon>Pseudomonadati</taxon>
        <taxon>Pseudomonadota</taxon>
        <taxon>Gammaproteobacteria</taxon>
        <taxon>Legionellales</taxon>
        <taxon>Legionellaceae</taxon>
        <taxon>Legionella</taxon>
    </lineage>
</organism>
<sequence>MMLVLLSKTLLKMNQQIKPHIIGISGNTGAGKTTLSTALATDLKSPVIAWDDFDAISNGPEDYVDWYKRGENYAEWDYPKLADILRDLKAGKTVIHPIHHDAIKPTQFIIFDAPLGRIHQQTGLYIDTWFHIHVPLDVSLCRWLLRDYKQANKTKTDLLNELQLYLTESRPLFNDAKFRLEADFILNGMDSTKQLVEVVKAYFNN</sequence>
<dbReference type="AlphaFoldDB" id="A0A0W0W427"/>
<dbReference type="EMBL" id="LNYL01000033">
    <property type="protein sequence ID" value="KTD27033.1"/>
    <property type="molecule type" value="Genomic_DNA"/>
</dbReference>
<evidence type="ECO:0000313" key="1">
    <source>
        <dbReference type="EMBL" id="KTD27033.1"/>
    </source>
</evidence>
<gene>
    <name evidence="1" type="ORF">Lmac_1281</name>
</gene>
<reference evidence="1 2" key="1">
    <citation type="submission" date="2015-11" db="EMBL/GenBank/DDBJ databases">
        <title>Genomic analysis of 38 Legionella species identifies large and diverse effector repertoires.</title>
        <authorList>
            <person name="Burstein D."/>
            <person name="Amaro F."/>
            <person name="Zusman T."/>
            <person name="Lifshitz Z."/>
            <person name="Cohen O."/>
            <person name="Gilbert J.A."/>
            <person name="Pupko T."/>
            <person name="Shuman H.A."/>
            <person name="Segal G."/>
        </authorList>
    </citation>
    <scope>NUCLEOTIDE SEQUENCE [LARGE SCALE GENOMIC DNA]</scope>
    <source>
        <strain evidence="1 2">PX-1-G2-E2</strain>
    </source>
</reference>
<dbReference type="Proteomes" id="UP000054908">
    <property type="component" value="Unassembled WGS sequence"/>
</dbReference>
<dbReference type="STRING" id="466.Lmac_1281"/>
<protein>
    <submittedName>
        <fullName evidence="1">Uridine kinase</fullName>
        <ecNumber evidence="1">2.7.1.48</ecNumber>
    </submittedName>
</protein>
<keyword evidence="1" id="KW-0418">Kinase</keyword>
<dbReference type="RefSeq" id="WP_234802489.1">
    <property type="nucleotide sequence ID" value="NZ_CAAAIB010000009.1"/>
</dbReference>
<comment type="caution">
    <text evidence="1">The sequence shown here is derived from an EMBL/GenBank/DDBJ whole genome shotgun (WGS) entry which is preliminary data.</text>
</comment>
<dbReference type="GO" id="GO:0004849">
    <property type="term" value="F:uridine kinase activity"/>
    <property type="evidence" value="ECO:0007669"/>
    <property type="project" value="UniProtKB-EC"/>
</dbReference>
<dbReference type="EC" id="2.7.1.48" evidence="1"/>
<dbReference type="InterPro" id="IPR027417">
    <property type="entry name" value="P-loop_NTPase"/>
</dbReference>
<keyword evidence="2" id="KW-1185">Reference proteome</keyword>
<proteinExistence type="predicted"/>
<name>A0A0W0W427_9GAMM</name>